<gene>
    <name evidence="2" type="ORF">SAMN04488052_103189</name>
</gene>
<organism evidence="2 3">
    <name type="scientific">Aquisalimonas asiatica</name>
    <dbReference type="NCBI Taxonomy" id="406100"/>
    <lineage>
        <taxon>Bacteria</taxon>
        <taxon>Pseudomonadati</taxon>
        <taxon>Pseudomonadota</taxon>
        <taxon>Gammaproteobacteria</taxon>
        <taxon>Chromatiales</taxon>
        <taxon>Ectothiorhodospiraceae</taxon>
        <taxon>Aquisalimonas</taxon>
    </lineage>
</organism>
<dbReference type="OrthoDB" id="6998038at2"/>
<name>A0A1H8SUU5_9GAMM</name>
<keyword evidence="3" id="KW-1185">Reference proteome</keyword>
<protein>
    <recommendedName>
        <fullName evidence="4">MetA-pathway of phenol degradation</fullName>
    </recommendedName>
</protein>
<evidence type="ECO:0000256" key="1">
    <source>
        <dbReference type="SAM" id="SignalP"/>
    </source>
</evidence>
<dbReference type="RefSeq" id="WP_139209178.1">
    <property type="nucleotide sequence ID" value="NZ_FOEG01000003.1"/>
</dbReference>
<accession>A0A1H8SUU5</accession>
<sequence length="227" mass="24436">MTTTRRNGWLLAILGLVPVTGSAAGGHYVVDDTGVAAPGTVDVEGWYSRQSGGNDRRAAVLAYGVHPGVEIALEGERERVDGADHDLVGIAGKWTLADAAERDLGVAVAGGVFMDPDTDRVTEAELFFPVDVPLADGRAVFRYNLGWSHQRDADNRDVATWGFGGEVALVGAVSAIAEIHGDQRDRTEIQSGLRVYLADRADLDVGYGWERRDPDRNWWTVGLSASF</sequence>
<dbReference type="AlphaFoldDB" id="A0A1H8SUU5"/>
<dbReference type="STRING" id="406100.SAMN04488052_103189"/>
<feature type="chain" id="PRO_5011446070" description="MetA-pathway of phenol degradation" evidence="1">
    <location>
        <begin position="24"/>
        <end position="227"/>
    </location>
</feature>
<dbReference type="Proteomes" id="UP000199657">
    <property type="component" value="Unassembled WGS sequence"/>
</dbReference>
<keyword evidence="1" id="KW-0732">Signal</keyword>
<dbReference type="EMBL" id="FOEG01000003">
    <property type="protein sequence ID" value="SEO81963.1"/>
    <property type="molecule type" value="Genomic_DNA"/>
</dbReference>
<feature type="signal peptide" evidence="1">
    <location>
        <begin position="1"/>
        <end position="23"/>
    </location>
</feature>
<reference evidence="2 3" key="1">
    <citation type="submission" date="2016-10" db="EMBL/GenBank/DDBJ databases">
        <authorList>
            <person name="de Groot N.N."/>
        </authorList>
    </citation>
    <scope>NUCLEOTIDE SEQUENCE [LARGE SCALE GENOMIC DNA]</scope>
    <source>
        <strain evidence="2 3">CGMCC 1.6291</strain>
    </source>
</reference>
<evidence type="ECO:0000313" key="3">
    <source>
        <dbReference type="Proteomes" id="UP000199657"/>
    </source>
</evidence>
<evidence type="ECO:0008006" key="4">
    <source>
        <dbReference type="Google" id="ProtNLM"/>
    </source>
</evidence>
<evidence type="ECO:0000313" key="2">
    <source>
        <dbReference type="EMBL" id="SEO81963.1"/>
    </source>
</evidence>
<proteinExistence type="predicted"/>